<sequence length="126" mass="13942">MESGVNVTDWRASRFNMSYTTYPKHTLPPELEVGVYNCSPPYIVPQELQCDGIAQCLDGETSWTTTAATHILAVTRDGSPGNLSVSSSSFPQHPSRRTKRKSSAGNHTTLTWVLSRTLVYGDWQHA</sequence>
<accession>A0ABD0L7I2</accession>
<keyword evidence="3" id="KW-1185">Reference proteome</keyword>
<name>A0ABD0L7I2_9CAEN</name>
<comment type="caution">
    <text evidence="2">The sequence shown here is derived from an EMBL/GenBank/DDBJ whole genome shotgun (WGS) entry which is preliminary data.</text>
</comment>
<protein>
    <submittedName>
        <fullName evidence="2">Uncharacterized protein</fullName>
    </submittedName>
</protein>
<feature type="region of interest" description="Disordered" evidence="1">
    <location>
        <begin position="79"/>
        <end position="104"/>
    </location>
</feature>
<dbReference type="Proteomes" id="UP001519460">
    <property type="component" value="Unassembled WGS sequence"/>
</dbReference>
<organism evidence="2 3">
    <name type="scientific">Batillaria attramentaria</name>
    <dbReference type="NCBI Taxonomy" id="370345"/>
    <lineage>
        <taxon>Eukaryota</taxon>
        <taxon>Metazoa</taxon>
        <taxon>Spiralia</taxon>
        <taxon>Lophotrochozoa</taxon>
        <taxon>Mollusca</taxon>
        <taxon>Gastropoda</taxon>
        <taxon>Caenogastropoda</taxon>
        <taxon>Sorbeoconcha</taxon>
        <taxon>Cerithioidea</taxon>
        <taxon>Batillariidae</taxon>
        <taxon>Batillaria</taxon>
    </lineage>
</organism>
<reference evidence="2 3" key="1">
    <citation type="journal article" date="2023" name="Sci. Data">
        <title>Genome assembly of the Korean intertidal mud-creeper Batillaria attramentaria.</title>
        <authorList>
            <person name="Patra A.K."/>
            <person name="Ho P.T."/>
            <person name="Jun S."/>
            <person name="Lee S.J."/>
            <person name="Kim Y."/>
            <person name="Won Y.J."/>
        </authorList>
    </citation>
    <scope>NUCLEOTIDE SEQUENCE [LARGE SCALE GENOMIC DNA]</scope>
    <source>
        <strain evidence="2">Wonlab-2016</strain>
    </source>
</reference>
<dbReference type="EMBL" id="JACVVK020000077">
    <property type="protein sequence ID" value="KAK7495132.1"/>
    <property type="molecule type" value="Genomic_DNA"/>
</dbReference>
<evidence type="ECO:0000313" key="3">
    <source>
        <dbReference type="Proteomes" id="UP001519460"/>
    </source>
</evidence>
<dbReference type="AlphaFoldDB" id="A0ABD0L7I2"/>
<gene>
    <name evidence="2" type="ORF">BaRGS_00013542</name>
</gene>
<evidence type="ECO:0000313" key="2">
    <source>
        <dbReference type="EMBL" id="KAK7495132.1"/>
    </source>
</evidence>
<evidence type="ECO:0000256" key="1">
    <source>
        <dbReference type="SAM" id="MobiDB-lite"/>
    </source>
</evidence>
<proteinExistence type="predicted"/>